<evidence type="ECO:0000256" key="3">
    <source>
        <dbReference type="ARBA" id="ARBA00022605"/>
    </source>
</evidence>
<dbReference type="SUPFAM" id="SSF63380">
    <property type="entry name" value="Riboflavin synthase domain-like"/>
    <property type="match status" value="1"/>
</dbReference>
<feature type="domain" description="FAD-binding FR-type" evidence="15">
    <location>
        <begin position="350"/>
        <end position="628"/>
    </location>
</feature>
<organism evidence="16 17">
    <name type="scientific">Jimgerdemannia flammicorona</name>
    <dbReference type="NCBI Taxonomy" id="994334"/>
    <lineage>
        <taxon>Eukaryota</taxon>
        <taxon>Fungi</taxon>
        <taxon>Fungi incertae sedis</taxon>
        <taxon>Mucoromycota</taxon>
        <taxon>Mucoromycotina</taxon>
        <taxon>Endogonomycetes</taxon>
        <taxon>Endogonales</taxon>
        <taxon>Endogonaceae</taxon>
        <taxon>Jimgerdemannia</taxon>
    </lineage>
</organism>
<evidence type="ECO:0000256" key="5">
    <source>
        <dbReference type="ARBA" id="ARBA00022643"/>
    </source>
</evidence>
<dbReference type="GO" id="GO:0009086">
    <property type="term" value="P:methionine biosynthetic process"/>
    <property type="evidence" value="ECO:0007669"/>
    <property type="project" value="UniProtKB-KW"/>
</dbReference>
<dbReference type="EMBL" id="RBNI01006403">
    <property type="protein sequence ID" value="RUP46045.1"/>
    <property type="molecule type" value="Genomic_DNA"/>
</dbReference>
<comment type="cofactor">
    <cofactor evidence="1">
        <name>FMN</name>
        <dbReference type="ChEBI" id="CHEBI:58210"/>
    </cofactor>
</comment>
<dbReference type="InterPro" id="IPR001709">
    <property type="entry name" value="Flavoprot_Pyr_Nucl_cyt_Rdtase"/>
</dbReference>
<evidence type="ECO:0000256" key="8">
    <source>
        <dbReference type="ARBA" id="ARBA00022857"/>
    </source>
</evidence>
<dbReference type="GO" id="GO:0030586">
    <property type="term" value="F:[methionine synthase] reductase (NADPH) activity"/>
    <property type="evidence" value="ECO:0007669"/>
    <property type="project" value="UniProtKB-EC"/>
</dbReference>
<dbReference type="Pfam" id="PF00667">
    <property type="entry name" value="FAD_binding_1"/>
    <property type="match status" value="1"/>
</dbReference>
<dbReference type="AlphaFoldDB" id="A0A433D5E3"/>
<protein>
    <recommendedName>
        <fullName evidence="12">Methionine synthase reductase</fullName>
        <ecNumber evidence="11">1.16.1.8</ecNumber>
    </recommendedName>
</protein>
<evidence type="ECO:0000256" key="9">
    <source>
        <dbReference type="ARBA" id="ARBA00023002"/>
    </source>
</evidence>
<dbReference type="InterPro" id="IPR001433">
    <property type="entry name" value="OxRdtase_FAD/NAD-bd"/>
</dbReference>
<dbReference type="InterPro" id="IPR039261">
    <property type="entry name" value="FNR_nucleotide-bd"/>
</dbReference>
<dbReference type="PRINTS" id="PR00369">
    <property type="entry name" value="FLAVODOXIN"/>
</dbReference>
<sequence length="809" mass="90067">MTKNIHLYHTNSPPAHMVISTTQEKSDDFVVLYASQTGNAEWIAKNILQEAKERGHNGEVYVLNDFEKVSLPDLRTIIFVTSNTGDGDPPDNSSKFWKHLRRNKQKDLFARARFTILGLGDTNYSNFNNTAKKLERKVKELGGTVFYEKGLADDAQGLEAVVDPWISNLWPKLADVCVQHTKPPTTAEPTVTLVADQLKSLSVAAKPDPDLPEALAKYLDLPNFLVDHRSDTEKAAALAATTPRAAKHKQPVESAPVDRYSRKSRRNEIPPEVEKYLDLPNSLVTRNKDAASAAALPTGHRIHVDTTALHAAKELTALPRVPGVVCRLVHVSNAPAPAPSTSVPSFVQAPSPIVYTTIRKARCLTTPDAVKRTLLIELEVPRGEEVLFEPGDAFGVLAPNEEGIVRAVVRRLGMSEKEAGEFVYRVEAEMEGGRIPFLTNTSNRSQELPSHLQRAKAVTVLDLLRYGVDLTTPPRKAMLRILAEYTSDAEEKKLLLFLCSKQGTAQFIFLRDQSPTLLDILTTFPTCHPPFQRLLDTLPAHQPRSYSVANSPLAHPNSLHFAFNVLRYTTAAPFNVQRQGVATPWLDRVAGFPSARGITQTRAKEVELGAKVKVPITIRHNAHAFVLPLDTTKPLILIGPGTGVAPFIGFLQHREHQRRIRMSLGGVTAFPDRDARDGFGDVYLFYGCRERNKDWLFREEMEAFVESGVVKVLEVVASREVAMGEEVEGRKKEKYVQDAIRRRGAEVWGLVQGKGGYIYVCGDTKGMARDVHDALTDIVCEHGGQTREEATKMLTGWMERRRYLRDLWS</sequence>
<dbReference type="PANTHER" id="PTHR19384:SF84">
    <property type="entry name" value="METHIONINE SYNTHASE REDUCTASE"/>
    <property type="match status" value="1"/>
</dbReference>
<gene>
    <name evidence="16" type="ORF">BC936DRAFT_147418</name>
</gene>
<dbReference type="GO" id="GO:0005829">
    <property type="term" value="C:cytosol"/>
    <property type="evidence" value="ECO:0007669"/>
    <property type="project" value="TreeGrafter"/>
</dbReference>
<dbReference type="InterPro" id="IPR017927">
    <property type="entry name" value="FAD-bd_FR_type"/>
</dbReference>
<dbReference type="PROSITE" id="PS50902">
    <property type="entry name" value="FLAVODOXIN_LIKE"/>
    <property type="match status" value="1"/>
</dbReference>
<dbReference type="PRINTS" id="PR00371">
    <property type="entry name" value="FPNCR"/>
</dbReference>
<keyword evidence="9" id="KW-0560">Oxidoreductase</keyword>
<dbReference type="OrthoDB" id="1856718at2759"/>
<feature type="domain" description="Flavodoxin-like" evidence="14">
    <location>
        <begin position="29"/>
        <end position="170"/>
    </location>
</feature>
<keyword evidence="5" id="KW-0288">FMN</keyword>
<keyword evidence="10" id="KW-0486">Methionine biosynthesis</keyword>
<dbReference type="Gene3D" id="3.40.50.80">
    <property type="entry name" value="Nucleotide-binding domain of ferredoxin-NADP reductase (FNR) module"/>
    <property type="match status" value="1"/>
</dbReference>
<dbReference type="InterPro" id="IPR003097">
    <property type="entry name" value="CysJ-like_FAD-binding"/>
</dbReference>
<dbReference type="SUPFAM" id="SSF52343">
    <property type="entry name" value="Ferredoxin reductase-like, C-terminal NADP-linked domain"/>
    <property type="match status" value="1"/>
</dbReference>
<dbReference type="Gene3D" id="2.40.30.10">
    <property type="entry name" value="Translation factors"/>
    <property type="match status" value="1"/>
</dbReference>
<dbReference type="EC" id="1.16.1.8" evidence="11"/>
<evidence type="ECO:0000256" key="2">
    <source>
        <dbReference type="ARBA" id="ARBA00001974"/>
    </source>
</evidence>
<comment type="caution">
    <text evidence="16">The sequence shown here is derived from an EMBL/GenBank/DDBJ whole genome shotgun (WGS) entry which is preliminary data.</text>
</comment>
<dbReference type="Pfam" id="PF00175">
    <property type="entry name" value="NAD_binding_1"/>
    <property type="match status" value="1"/>
</dbReference>
<evidence type="ECO:0000256" key="1">
    <source>
        <dbReference type="ARBA" id="ARBA00001917"/>
    </source>
</evidence>
<evidence type="ECO:0000256" key="4">
    <source>
        <dbReference type="ARBA" id="ARBA00022630"/>
    </source>
</evidence>
<evidence type="ECO:0000259" key="14">
    <source>
        <dbReference type="PROSITE" id="PS50902"/>
    </source>
</evidence>
<evidence type="ECO:0000256" key="7">
    <source>
        <dbReference type="ARBA" id="ARBA00022827"/>
    </source>
</evidence>
<feature type="region of interest" description="Disordered" evidence="13">
    <location>
        <begin position="240"/>
        <end position="266"/>
    </location>
</feature>
<dbReference type="Gene3D" id="1.20.990.10">
    <property type="entry name" value="NADPH-cytochrome p450 Reductase, Chain A, domain 3"/>
    <property type="match status" value="1"/>
</dbReference>
<dbReference type="InterPro" id="IPR001094">
    <property type="entry name" value="Flavdoxin-like"/>
</dbReference>
<evidence type="ECO:0000256" key="10">
    <source>
        <dbReference type="ARBA" id="ARBA00023167"/>
    </source>
</evidence>
<proteinExistence type="predicted"/>
<keyword evidence="8" id="KW-0521">NADP</keyword>
<dbReference type="PROSITE" id="PS51384">
    <property type="entry name" value="FAD_FR"/>
    <property type="match status" value="1"/>
</dbReference>
<dbReference type="Pfam" id="PF00258">
    <property type="entry name" value="Flavodoxin_1"/>
    <property type="match status" value="1"/>
</dbReference>
<dbReference type="InterPro" id="IPR017938">
    <property type="entry name" value="Riboflavin_synthase-like_b-brl"/>
</dbReference>
<keyword evidence="4" id="KW-0285">Flavoprotein</keyword>
<dbReference type="GO" id="GO:0010181">
    <property type="term" value="F:FMN binding"/>
    <property type="evidence" value="ECO:0007669"/>
    <property type="project" value="InterPro"/>
</dbReference>
<evidence type="ECO:0000256" key="6">
    <source>
        <dbReference type="ARBA" id="ARBA00022691"/>
    </source>
</evidence>
<comment type="cofactor">
    <cofactor evidence="2">
        <name>FAD</name>
        <dbReference type="ChEBI" id="CHEBI:57692"/>
    </cofactor>
</comment>
<evidence type="ECO:0000313" key="17">
    <source>
        <dbReference type="Proteomes" id="UP000268093"/>
    </source>
</evidence>
<evidence type="ECO:0000259" key="15">
    <source>
        <dbReference type="PROSITE" id="PS51384"/>
    </source>
</evidence>
<keyword evidence="7" id="KW-0274">FAD</keyword>
<dbReference type="FunFam" id="1.20.990.10:FF:000007">
    <property type="entry name" value="Methionine synthase reductase"/>
    <property type="match status" value="1"/>
</dbReference>
<dbReference type="PANTHER" id="PTHR19384">
    <property type="entry name" value="NITRIC OXIDE SYNTHASE-RELATED"/>
    <property type="match status" value="1"/>
</dbReference>
<dbReference type="Proteomes" id="UP000268093">
    <property type="component" value="Unassembled WGS sequence"/>
</dbReference>
<dbReference type="InterPro" id="IPR029039">
    <property type="entry name" value="Flavoprotein-like_sf"/>
</dbReference>
<dbReference type="InterPro" id="IPR008254">
    <property type="entry name" value="Flavodoxin/NO_synth"/>
</dbReference>
<dbReference type="FunFam" id="3.40.50.360:FF:000059">
    <property type="entry name" value="5-methyltetrahydrofolate-homocysteine methyltransferase reductase"/>
    <property type="match status" value="1"/>
</dbReference>
<dbReference type="GO" id="GO:0050667">
    <property type="term" value="P:homocysteine metabolic process"/>
    <property type="evidence" value="ECO:0007669"/>
    <property type="project" value="TreeGrafter"/>
</dbReference>
<name>A0A433D5E3_9FUNG</name>
<dbReference type="GO" id="GO:0050660">
    <property type="term" value="F:flavin adenine dinucleotide binding"/>
    <property type="evidence" value="ECO:0007669"/>
    <property type="project" value="TreeGrafter"/>
</dbReference>
<reference evidence="16 17" key="1">
    <citation type="journal article" date="2018" name="New Phytol.">
        <title>Phylogenomics of Endogonaceae and evolution of mycorrhizas within Mucoromycota.</title>
        <authorList>
            <person name="Chang Y."/>
            <person name="Desiro A."/>
            <person name="Na H."/>
            <person name="Sandor L."/>
            <person name="Lipzen A."/>
            <person name="Clum A."/>
            <person name="Barry K."/>
            <person name="Grigoriev I.V."/>
            <person name="Martin F.M."/>
            <person name="Stajich J.E."/>
            <person name="Smith M.E."/>
            <person name="Bonito G."/>
            <person name="Spatafora J.W."/>
        </authorList>
    </citation>
    <scope>NUCLEOTIDE SEQUENCE [LARGE SCALE GENOMIC DNA]</scope>
    <source>
        <strain evidence="16 17">GMNB39</strain>
    </source>
</reference>
<evidence type="ECO:0000256" key="11">
    <source>
        <dbReference type="ARBA" id="ARBA00039088"/>
    </source>
</evidence>
<evidence type="ECO:0000256" key="13">
    <source>
        <dbReference type="SAM" id="MobiDB-lite"/>
    </source>
</evidence>
<evidence type="ECO:0000256" key="12">
    <source>
        <dbReference type="ARBA" id="ARBA00040659"/>
    </source>
</evidence>
<keyword evidence="17" id="KW-1185">Reference proteome</keyword>
<keyword evidence="6" id="KW-0949">S-adenosyl-L-methionine</keyword>
<evidence type="ECO:0000313" key="16">
    <source>
        <dbReference type="EMBL" id="RUP46045.1"/>
    </source>
</evidence>
<keyword evidence="3" id="KW-0028">Amino-acid biosynthesis</keyword>
<dbReference type="SUPFAM" id="SSF52218">
    <property type="entry name" value="Flavoproteins"/>
    <property type="match status" value="1"/>
</dbReference>
<accession>A0A433D5E3</accession>
<dbReference type="InterPro" id="IPR023173">
    <property type="entry name" value="NADPH_Cyt_P450_Rdtase_alpha"/>
</dbReference>
<dbReference type="Gene3D" id="3.40.50.360">
    <property type="match status" value="1"/>
</dbReference>